<proteinExistence type="predicted"/>
<dbReference type="PANTHER" id="PTHR11075">
    <property type="entry name" value="PEPTIDE CHAIN RELEASE FACTOR"/>
    <property type="match status" value="1"/>
</dbReference>
<sequence length="190" mass="22256">MFSLSRKLGLSFEIPFSQIQKVTARSSGPGGQSVNKAESKVQLRFNVDTAKWIPSTVKDNLKYRKKRRHLKLCKVGRSGVYVLLLPKHMPLIPSLIQCRKIHKNKLNKNNELIIECEETPSQISNYKICTDKLRALLEEAENYKEKTKHTSVKDFIHLIKTDEQIKRYKDALIEGKKKRRERKFNKRDYD</sequence>
<dbReference type="SUPFAM" id="SSF110916">
    <property type="entry name" value="Peptidyl-tRNA hydrolase domain-like"/>
    <property type="match status" value="2"/>
</dbReference>
<reference evidence="4 5" key="1">
    <citation type="submission" date="2016-05" db="EMBL/GenBank/DDBJ databases">
        <authorList>
            <person name="Sharaf H."/>
        </authorList>
    </citation>
    <scope>NUCLEOTIDE SEQUENCE [LARGE SCALE GENOMIC DNA]</scope>
    <source>
        <strain evidence="4 5">H</strain>
    </source>
</reference>
<name>A0A1A7VDU4_PLAKH</name>
<gene>
    <name evidence="2" type="ORF">PKNA1_C2_0915300</name>
    <name evidence="3" type="ORF">PKNA1_H1_0915300</name>
</gene>
<evidence type="ECO:0000313" key="3">
    <source>
        <dbReference type="EMBL" id="SBO20631.1"/>
    </source>
</evidence>
<dbReference type="EMBL" id="CWHQ02000002">
    <property type="protein sequence ID" value="SBO20120.1"/>
    <property type="molecule type" value="Genomic_DNA"/>
</dbReference>
<feature type="domain" description="Prokaryotic-type class I peptide chain release factors" evidence="1">
    <location>
        <begin position="25"/>
        <end position="41"/>
    </location>
</feature>
<dbReference type="Proteomes" id="UP000182142">
    <property type="component" value="Unassembled WGS sequence"/>
</dbReference>
<evidence type="ECO:0000313" key="5">
    <source>
        <dbReference type="Proteomes" id="UP000182142"/>
    </source>
</evidence>
<dbReference type="GO" id="GO:0004045">
    <property type="term" value="F:peptidyl-tRNA hydrolase activity"/>
    <property type="evidence" value="ECO:0007669"/>
    <property type="project" value="TreeGrafter"/>
</dbReference>
<dbReference type="InterPro" id="IPR000352">
    <property type="entry name" value="Pep_chain_release_fac_I"/>
</dbReference>
<evidence type="ECO:0000259" key="1">
    <source>
        <dbReference type="PROSITE" id="PS00745"/>
    </source>
</evidence>
<protein>
    <recommendedName>
        <fullName evidence="1">Prokaryotic-type class I peptide chain release factors domain-containing protein</fullName>
    </recommendedName>
</protein>
<evidence type="ECO:0000313" key="2">
    <source>
        <dbReference type="EMBL" id="SBO20120.1"/>
    </source>
</evidence>
<dbReference type="Proteomes" id="UP000182128">
    <property type="component" value="Unassembled WGS sequence"/>
</dbReference>
<dbReference type="GO" id="GO:0070126">
    <property type="term" value="P:mitochondrial translational termination"/>
    <property type="evidence" value="ECO:0007669"/>
    <property type="project" value="TreeGrafter"/>
</dbReference>
<dbReference type="EMBL" id="CWHR02000001">
    <property type="protein sequence ID" value="SBO20631.1"/>
    <property type="molecule type" value="Genomic_DNA"/>
</dbReference>
<dbReference type="InterPro" id="IPR052104">
    <property type="entry name" value="Mito_Release_Factor_mL62"/>
</dbReference>
<dbReference type="GO" id="GO:0016150">
    <property type="term" value="F:translation release factor activity, codon nonspecific"/>
    <property type="evidence" value="ECO:0007669"/>
    <property type="project" value="TreeGrafter"/>
</dbReference>
<dbReference type="PANTHER" id="PTHR11075:SF54">
    <property type="entry name" value="LARGE RIBOSOMAL SUBUNIT PROTEIN ML62"/>
    <property type="match status" value="1"/>
</dbReference>
<dbReference type="PROSITE" id="PS00745">
    <property type="entry name" value="RF_PROK_I"/>
    <property type="match status" value="1"/>
</dbReference>
<accession>A0A1A7VDU4</accession>
<evidence type="ECO:0000313" key="4">
    <source>
        <dbReference type="Proteomes" id="UP000182128"/>
    </source>
</evidence>
<dbReference type="GO" id="GO:0005762">
    <property type="term" value="C:mitochondrial large ribosomal subunit"/>
    <property type="evidence" value="ECO:0007669"/>
    <property type="project" value="TreeGrafter"/>
</dbReference>
<reference evidence="2" key="2">
    <citation type="submission" date="2016-05" db="EMBL/GenBank/DDBJ databases">
        <authorList>
            <person name="Lavstsen T."/>
            <person name="Jespersen J.S."/>
        </authorList>
    </citation>
    <scope>NUCLEOTIDE SEQUENCE [LARGE SCALE GENOMIC DNA]</scope>
</reference>
<dbReference type="Pfam" id="PF00472">
    <property type="entry name" value="RF-1"/>
    <property type="match status" value="1"/>
</dbReference>
<dbReference type="Gene3D" id="3.30.160.20">
    <property type="match status" value="1"/>
</dbReference>
<organism evidence="2 4">
    <name type="scientific">Plasmodium knowlesi (strain H)</name>
    <dbReference type="NCBI Taxonomy" id="5851"/>
    <lineage>
        <taxon>Eukaryota</taxon>
        <taxon>Sar</taxon>
        <taxon>Alveolata</taxon>
        <taxon>Apicomplexa</taxon>
        <taxon>Aconoidasida</taxon>
        <taxon>Haemosporida</taxon>
        <taxon>Plasmodiidae</taxon>
        <taxon>Plasmodium</taxon>
        <taxon>Plasmodium (Plasmodium)</taxon>
    </lineage>
</organism>
<dbReference type="AlphaFoldDB" id="A0A1A7VDU4"/>